<keyword evidence="3 6" id="KW-0863">Zinc-finger</keyword>
<evidence type="ECO:0000256" key="6">
    <source>
        <dbReference type="PROSITE-ProRule" id="PRU00146"/>
    </source>
</evidence>
<keyword evidence="12" id="KW-1185">Reference proteome</keyword>
<protein>
    <submittedName>
        <fullName evidence="11">Uncharacterized protein</fullName>
    </submittedName>
</protein>
<dbReference type="InterPro" id="IPR028942">
    <property type="entry name" value="WHIM1_dom"/>
</dbReference>
<feature type="region of interest" description="Disordered" evidence="8">
    <location>
        <begin position="1364"/>
        <end position="1388"/>
    </location>
</feature>
<dbReference type="CDD" id="cd20401">
    <property type="entry name" value="Tudor_AtPTM-like"/>
    <property type="match status" value="1"/>
</dbReference>
<dbReference type="InterPro" id="IPR001965">
    <property type="entry name" value="Znf_PHD"/>
</dbReference>
<dbReference type="PROSITE" id="PS50827">
    <property type="entry name" value="DDT"/>
    <property type="match status" value="1"/>
</dbReference>
<evidence type="ECO:0000256" key="7">
    <source>
        <dbReference type="SAM" id="Coils"/>
    </source>
</evidence>
<evidence type="ECO:0000256" key="4">
    <source>
        <dbReference type="ARBA" id="ARBA00022833"/>
    </source>
</evidence>
<dbReference type="InterPro" id="IPR018501">
    <property type="entry name" value="DDT_dom"/>
</dbReference>
<evidence type="ECO:0000256" key="1">
    <source>
        <dbReference type="ARBA" id="ARBA00004123"/>
    </source>
</evidence>
<keyword evidence="7" id="KW-0175">Coiled coil</keyword>
<dbReference type="InterPro" id="IPR047365">
    <property type="entry name" value="Tudor_AtPTM-like"/>
</dbReference>
<reference evidence="11 12" key="1">
    <citation type="submission" date="2024-01" db="EMBL/GenBank/DDBJ databases">
        <authorList>
            <person name="Waweru B."/>
        </authorList>
    </citation>
    <scope>NUCLEOTIDE SEQUENCE [LARGE SCALE GENOMIC DNA]</scope>
</reference>
<comment type="caution">
    <text evidence="11">The sequence shown here is derived from an EMBL/GenBank/DDBJ whole genome shotgun (WGS) entry which is preliminary data.</text>
</comment>
<dbReference type="Pfam" id="PF21743">
    <property type="entry name" value="PTM_DIR17_Tudor"/>
    <property type="match status" value="1"/>
</dbReference>
<organism evidence="11 12">
    <name type="scientific">Dovyalis caffra</name>
    <dbReference type="NCBI Taxonomy" id="77055"/>
    <lineage>
        <taxon>Eukaryota</taxon>
        <taxon>Viridiplantae</taxon>
        <taxon>Streptophyta</taxon>
        <taxon>Embryophyta</taxon>
        <taxon>Tracheophyta</taxon>
        <taxon>Spermatophyta</taxon>
        <taxon>Magnoliopsida</taxon>
        <taxon>eudicotyledons</taxon>
        <taxon>Gunneridae</taxon>
        <taxon>Pentapetalae</taxon>
        <taxon>rosids</taxon>
        <taxon>fabids</taxon>
        <taxon>Malpighiales</taxon>
        <taxon>Salicaceae</taxon>
        <taxon>Flacourtieae</taxon>
        <taxon>Dovyalis</taxon>
    </lineage>
</organism>
<dbReference type="InterPro" id="IPR019786">
    <property type="entry name" value="Zinc_finger_PHD-type_CS"/>
</dbReference>
<dbReference type="Pfam" id="PF15612">
    <property type="entry name" value="WHIM1"/>
    <property type="match status" value="1"/>
</dbReference>
<proteinExistence type="predicted"/>
<keyword evidence="5" id="KW-0539">Nucleus</keyword>
<sequence length="1764" mass="197919">MTTTKSLQRVWLDPIVILMESTEVKKRGRGRPKKRKRIEEESEDKKLEVASALKKQALDFRWKPLVGRYVLKEFDSGIFLGKIVYYDTGLYRVDYEDGDCEDLESGELRTIMLGDDDFDDELFFRREKLDEFILQKNEKRKAEAEKEVVDSKNEVNKVESSLLSGGLTVENDGVHCEDDADSSSDSCEHEQGGCLGMEVETPIVPPPQLPSSSGSISVPDEYVSHLFSVYTFLRSFNIRLFLSPFTLDDLVGAINCSVQNTLSDAIHVALMRALRRRLEALSSDGSELASKCLRQFCHVYGCFCAVCSCALMSVDWCLLDSLTWPVYLVHYFTIMGYVKGDEWKGFYDHLWKREYYSLPVGRKLMILQILCDDVLESAELRAEVDIREESEVGIDPDAVATNIPDNGPRRVHPRYSKTSACKYREAVDILAESLGSKSFSNSKYLGSKGTERDGNVSDADIDGNGDECRLCGMDGTLLCCDGCPSSYHSRCIGVVKMYIPEGPWYCPECIINKLGPTITMGTSLRGAEVFGIDLYQQVFLGTCNHLLVLKASTSGEPCFRYYNPMDIPRVLKALSISLQHRSLYSEICKAIAHHWNIPQSASSLLEKMERGFNIASVKEDAKFSTLTLPCEENCQVPGNVEAENAVSLNGRNSDIVAVSCLDTSLDTSLDAMVQAGPKYIVSDGDLSRTGNCHLMSMKLDEQIKLESTESVNQLADPSDVTQQSLIDRSNAIELTTCTSANSAGSRIENGNGNFVPASVFFQSKEGNHPGFEKVERNSTNSCSYVGTFFKPYAYINHYMHGDFAASAAANLSVLLSEESRSEIHKSGNGRKVISDILLQAKAFSTAASRFFWPCYERKLVEVPRERCGWCHSCKQPPSNRRGCMLNSAALTTTKGALKMISGLRPIMNGEGSLSSISTYIVYLGEILCGLTIGPFLSAIYRKQWRKQVEDASTYAAIKQPLLELEENIRLIALSGDWVKAMDDWLFESSVTQSSPSIIGTTQRRGVSGKRHRKHLGGSRKISGIHYTDDSDIPNRSRQLVWRAAVERSKNASQLALQVRYLDYHVRWSDLVRPEQNLQDGKGSETEASVFRNAVICDKKIEEKKIKYGIAFGNQKHLPSRIMKNIIEIEKTEDGKDKYWFLEMHVPLYLIKEFEESVDKVIPPSSKMPSNELSVLQRRQLRASRRDIFLYLACRRDKLDKCSCASCLRDVLIRNTVTCSSCQAFIHSRFMDRLQDDLEVAKEMKFMVIVFCSVLYMGAKCCYCHQDCTLSSRIYTNKEAQFSITCKRCYGARAVIYNDKSNESLTSPMPLQGQERHMAVAVTKGTRTKVDNQPLVSVRTQESCSEVLQPTSASSKATKLRSRIQESCSEVKQPTSASSKATKTKSRTRDICSEVKQATSSSVKATKTESRSRNWGVIWRKKNIEDMGIDFRRKNILLRGSPNGNWLMPECNLCRKDWFHAEAVEVEELKLADVIGFKCCRCRRIKSPNCPYKGDHGDEKAEVLKPQKRASEQGIGVDSRTIVESRDFEPTTLMFPVENVFVQDDDPLLFSLSRVEQITERSPGVELEWNLAGQGPQKLPVRRQGKRQGDAEDISGTNIYHADSSMLLETNNAMNCEGEMSCAEWDVSGDGLESEMVFDYEDVNYEDMEFEPQTYFSFTELLASDDGAQLDGFDATGKGLGNCENQFHAVSEDECRKQHATGTSCDESLEPNPNTMPCKMCSDLVPSPDLSCNICGLVLHSHCSPWVESSPREGSWRCGNCREWR</sequence>
<dbReference type="Pfam" id="PF24294">
    <property type="entry name" value="Chromo_PTM"/>
    <property type="match status" value="1"/>
</dbReference>
<evidence type="ECO:0000256" key="2">
    <source>
        <dbReference type="ARBA" id="ARBA00022723"/>
    </source>
</evidence>
<dbReference type="InterPro" id="IPR013083">
    <property type="entry name" value="Znf_RING/FYVE/PHD"/>
</dbReference>
<dbReference type="PANTHER" id="PTHR46508">
    <property type="entry name" value="PHD FINGER FAMILY PROTEIN"/>
    <property type="match status" value="1"/>
</dbReference>
<dbReference type="InterPro" id="IPR011011">
    <property type="entry name" value="Znf_FYVE_PHD"/>
</dbReference>
<evidence type="ECO:0000259" key="9">
    <source>
        <dbReference type="PROSITE" id="PS50016"/>
    </source>
</evidence>
<dbReference type="SUPFAM" id="SSF57903">
    <property type="entry name" value="FYVE/PHD zinc finger"/>
    <property type="match status" value="2"/>
</dbReference>
<gene>
    <name evidence="11" type="ORF">DCAF_LOCUS7026</name>
</gene>
<dbReference type="SMART" id="SM00571">
    <property type="entry name" value="DDT"/>
    <property type="match status" value="1"/>
</dbReference>
<feature type="domain" description="DDT" evidence="10">
    <location>
        <begin position="220"/>
        <end position="280"/>
    </location>
</feature>
<evidence type="ECO:0000313" key="12">
    <source>
        <dbReference type="Proteomes" id="UP001314170"/>
    </source>
</evidence>
<feature type="coiled-coil region" evidence="7">
    <location>
        <begin position="134"/>
        <end position="161"/>
    </location>
</feature>
<evidence type="ECO:0000256" key="8">
    <source>
        <dbReference type="SAM" id="MobiDB-lite"/>
    </source>
</evidence>
<feature type="domain" description="PHD-type" evidence="9">
    <location>
        <begin position="465"/>
        <end position="512"/>
    </location>
</feature>
<evidence type="ECO:0000256" key="3">
    <source>
        <dbReference type="ARBA" id="ARBA00022771"/>
    </source>
</evidence>
<evidence type="ECO:0000313" key="11">
    <source>
        <dbReference type="EMBL" id="CAK7329276.1"/>
    </source>
</evidence>
<evidence type="ECO:0000259" key="10">
    <source>
        <dbReference type="PROSITE" id="PS50827"/>
    </source>
</evidence>
<dbReference type="GO" id="GO:0005634">
    <property type="term" value="C:nucleus"/>
    <property type="evidence" value="ECO:0007669"/>
    <property type="project" value="UniProtKB-SubCell"/>
</dbReference>
<keyword evidence="4" id="KW-0862">Zinc</keyword>
<dbReference type="Pfam" id="PF02791">
    <property type="entry name" value="DDT"/>
    <property type="match status" value="1"/>
</dbReference>
<dbReference type="GO" id="GO:0000785">
    <property type="term" value="C:chromatin"/>
    <property type="evidence" value="ECO:0007669"/>
    <property type="project" value="UniProtKB-ARBA"/>
</dbReference>
<keyword evidence="2" id="KW-0479">Metal-binding</keyword>
<dbReference type="InterPro" id="IPR019787">
    <property type="entry name" value="Znf_PHD-finger"/>
</dbReference>
<name>A0AAV1R5J5_9ROSI</name>
<dbReference type="CDD" id="cd15532">
    <property type="entry name" value="PHD2_CHD_II"/>
    <property type="match status" value="1"/>
</dbReference>
<evidence type="ECO:0000256" key="5">
    <source>
        <dbReference type="ARBA" id="ARBA00023242"/>
    </source>
</evidence>
<feature type="compositionally biased region" description="Polar residues" evidence="8">
    <location>
        <begin position="1364"/>
        <end position="1373"/>
    </location>
</feature>
<dbReference type="Pfam" id="PF00628">
    <property type="entry name" value="PHD"/>
    <property type="match status" value="1"/>
</dbReference>
<dbReference type="Gene3D" id="3.30.40.10">
    <property type="entry name" value="Zinc/RING finger domain, C3HC4 (zinc finger)"/>
    <property type="match status" value="1"/>
</dbReference>
<accession>A0AAV1R5J5</accession>
<dbReference type="PROSITE" id="PS01359">
    <property type="entry name" value="ZF_PHD_1"/>
    <property type="match status" value="1"/>
</dbReference>
<dbReference type="PANTHER" id="PTHR46508:SF1">
    <property type="entry name" value="PHD FINGER FAMILY PROTEIN"/>
    <property type="match status" value="1"/>
</dbReference>
<dbReference type="EMBL" id="CAWUPB010000913">
    <property type="protein sequence ID" value="CAK7329276.1"/>
    <property type="molecule type" value="Genomic_DNA"/>
</dbReference>
<dbReference type="PROSITE" id="PS50016">
    <property type="entry name" value="ZF_PHD_2"/>
    <property type="match status" value="1"/>
</dbReference>
<dbReference type="InterPro" id="IPR056618">
    <property type="entry name" value="Chromo_PTM"/>
</dbReference>
<dbReference type="GO" id="GO:0008270">
    <property type="term" value="F:zinc ion binding"/>
    <property type="evidence" value="ECO:0007669"/>
    <property type="project" value="UniProtKB-KW"/>
</dbReference>
<dbReference type="Proteomes" id="UP001314170">
    <property type="component" value="Unassembled WGS sequence"/>
</dbReference>
<comment type="subcellular location">
    <subcellularLocation>
        <location evidence="1">Nucleus</location>
    </subcellularLocation>
</comment>
<dbReference type="SMART" id="SM00249">
    <property type="entry name" value="PHD"/>
    <property type="match status" value="2"/>
</dbReference>